<evidence type="ECO:0000313" key="2">
    <source>
        <dbReference type="EMBL" id="KAF8690880.1"/>
    </source>
</evidence>
<dbReference type="OrthoDB" id="599078at2759"/>
<reference evidence="2" key="1">
    <citation type="submission" date="2020-07" db="EMBL/GenBank/DDBJ databases">
        <title>Genome sequence and genetic diversity analysis of an under-domesticated orphan crop, white fonio (Digitaria exilis).</title>
        <authorList>
            <person name="Bennetzen J.L."/>
            <person name="Chen S."/>
            <person name="Ma X."/>
            <person name="Wang X."/>
            <person name="Yssel A.E.J."/>
            <person name="Chaluvadi S.R."/>
            <person name="Johnson M."/>
            <person name="Gangashetty P."/>
            <person name="Hamidou F."/>
            <person name="Sanogo M.D."/>
            <person name="Zwaenepoel A."/>
            <person name="Wallace J."/>
            <person name="Van De Peer Y."/>
            <person name="Van Deynze A."/>
        </authorList>
    </citation>
    <scope>NUCLEOTIDE SEQUENCE</scope>
    <source>
        <tissue evidence="2">Leaves</tissue>
    </source>
</reference>
<evidence type="ECO:0000256" key="1">
    <source>
        <dbReference type="SAM" id="SignalP"/>
    </source>
</evidence>
<comment type="caution">
    <text evidence="2">The sequence shown here is derived from an EMBL/GenBank/DDBJ whole genome shotgun (WGS) entry which is preliminary data.</text>
</comment>
<name>A0A835BA14_9POAL</name>
<dbReference type="PANTHER" id="PTHR11440">
    <property type="entry name" value="LECITHIN-CHOLESTEROL ACYLTRANSFERASE-RELATED"/>
    <property type="match status" value="1"/>
</dbReference>
<dbReference type="GO" id="GO:0008374">
    <property type="term" value="F:O-acyltransferase activity"/>
    <property type="evidence" value="ECO:0007669"/>
    <property type="project" value="InterPro"/>
</dbReference>
<dbReference type="EMBL" id="JACEFO010001972">
    <property type="protein sequence ID" value="KAF8690880.1"/>
    <property type="molecule type" value="Genomic_DNA"/>
</dbReference>
<dbReference type="Pfam" id="PF02450">
    <property type="entry name" value="LCAT"/>
    <property type="match status" value="1"/>
</dbReference>
<sequence>MASSFQQLLSLLLLLLPSPLREHLSSTSHVAVDEFHPIFLVPGVSCSDLEARLTEAYQPSVPHCGAMKGKGWFGLWHNTSELLAHDYVQCFQEQMSLVYDPAINDYRNMPGVETRVPSFGSARGFRHKNPAKTLIAALENLGYRDGDTMFGAPYDSRHAPPVPGQTSEVYSRYFKDFMEAIELASNKKQKKVVVLGHSFGGMVALEFVRNTPMSWRQRYIKHLILVAPTLPYGFLEPTTTPLSTRSMWRSFESSIVNFPSPAVFGHEPLVITKQRNYSADEMEDFFAAIGFSEGIEPFRRRAAPKAKSFEAPMVPMTCINGVGNKTPLQLVFWDEDFDASPNAVYSDGDGKINLISVLAFDKEMARQLGQNKQFKSIKIDKAQHSTIVTDDFALNRVIQEIIEVNQIF</sequence>
<organism evidence="2 3">
    <name type="scientific">Digitaria exilis</name>
    <dbReference type="NCBI Taxonomy" id="1010633"/>
    <lineage>
        <taxon>Eukaryota</taxon>
        <taxon>Viridiplantae</taxon>
        <taxon>Streptophyta</taxon>
        <taxon>Embryophyta</taxon>
        <taxon>Tracheophyta</taxon>
        <taxon>Spermatophyta</taxon>
        <taxon>Magnoliopsida</taxon>
        <taxon>Liliopsida</taxon>
        <taxon>Poales</taxon>
        <taxon>Poaceae</taxon>
        <taxon>PACMAD clade</taxon>
        <taxon>Panicoideae</taxon>
        <taxon>Panicodae</taxon>
        <taxon>Paniceae</taxon>
        <taxon>Anthephorinae</taxon>
        <taxon>Digitaria</taxon>
    </lineage>
</organism>
<dbReference type="SUPFAM" id="SSF53474">
    <property type="entry name" value="alpha/beta-Hydrolases"/>
    <property type="match status" value="1"/>
</dbReference>
<protein>
    <recommendedName>
        <fullName evidence="4">Lecithin-cholesterol acyltransferase-like 1</fullName>
    </recommendedName>
</protein>
<dbReference type="AlphaFoldDB" id="A0A835BA14"/>
<feature type="signal peptide" evidence="1">
    <location>
        <begin position="1"/>
        <end position="22"/>
    </location>
</feature>
<dbReference type="InterPro" id="IPR003386">
    <property type="entry name" value="LACT/PDAT_acylTrfase"/>
</dbReference>
<dbReference type="Proteomes" id="UP000636709">
    <property type="component" value="Unassembled WGS sequence"/>
</dbReference>
<evidence type="ECO:0000313" key="3">
    <source>
        <dbReference type="Proteomes" id="UP000636709"/>
    </source>
</evidence>
<gene>
    <name evidence="2" type="ORF">HU200_041284</name>
</gene>
<accession>A0A835BA14</accession>
<dbReference type="InterPro" id="IPR029058">
    <property type="entry name" value="AB_hydrolase_fold"/>
</dbReference>
<evidence type="ECO:0008006" key="4">
    <source>
        <dbReference type="Google" id="ProtNLM"/>
    </source>
</evidence>
<feature type="chain" id="PRO_5032637040" description="Lecithin-cholesterol acyltransferase-like 1" evidence="1">
    <location>
        <begin position="23"/>
        <end position="408"/>
    </location>
</feature>
<proteinExistence type="predicted"/>
<dbReference type="GO" id="GO:0006629">
    <property type="term" value="P:lipid metabolic process"/>
    <property type="evidence" value="ECO:0007669"/>
    <property type="project" value="InterPro"/>
</dbReference>
<keyword evidence="3" id="KW-1185">Reference proteome</keyword>
<dbReference type="Gene3D" id="3.40.50.1820">
    <property type="entry name" value="alpha/beta hydrolase"/>
    <property type="match status" value="1"/>
</dbReference>
<keyword evidence="1" id="KW-0732">Signal</keyword>